<protein>
    <submittedName>
        <fullName evidence="2">Uncharacterized protein</fullName>
    </submittedName>
</protein>
<dbReference type="AlphaFoldDB" id="A0AAV1FFQ2"/>
<dbReference type="Proteomes" id="UP001178508">
    <property type="component" value="Chromosome 7"/>
</dbReference>
<accession>A0AAV1FFQ2</accession>
<dbReference type="EMBL" id="OY660870">
    <property type="protein sequence ID" value="CAJ1059536.1"/>
    <property type="molecule type" value="Genomic_DNA"/>
</dbReference>
<keyword evidence="3" id="KW-1185">Reference proteome</keyword>
<evidence type="ECO:0000256" key="1">
    <source>
        <dbReference type="SAM" id="MobiDB-lite"/>
    </source>
</evidence>
<sequence length="76" mass="8603">METTNLSDLIKRRRRRSVSSSSVLLRSSPSTGQTDGKEVDVIGRPPAVRTRCRSEEEDPGPRGTHVTWSYYTLLRL</sequence>
<gene>
    <name evidence="2" type="ORF">XNOV1_A029867</name>
</gene>
<organism evidence="2 3">
    <name type="scientific">Xyrichtys novacula</name>
    <name type="common">Pearly razorfish</name>
    <name type="synonym">Hemipteronotus novacula</name>
    <dbReference type="NCBI Taxonomy" id="13765"/>
    <lineage>
        <taxon>Eukaryota</taxon>
        <taxon>Metazoa</taxon>
        <taxon>Chordata</taxon>
        <taxon>Craniata</taxon>
        <taxon>Vertebrata</taxon>
        <taxon>Euteleostomi</taxon>
        <taxon>Actinopterygii</taxon>
        <taxon>Neopterygii</taxon>
        <taxon>Teleostei</taxon>
        <taxon>Neoteleostei</taxon>
        <taxon>Acanthomorphata</taxon>
        <taxon>Eupercaria</taxon>
        <taxon>Labriformes</taxon>
        <taxon>Labridae</taxon>
        <taxon>Xyrichtys</taxon>
    </lineage>
</organism>
<evidence type="ECO:0000313" key="2">
    <source>
        <dbReference type="EMBL" id="CAJ1059536.1"/>
    </source>
</evidence>
<proteinExistence type="predicted"/>
<name>A0AAV1FFQ2_XYRNO</name>
<reference evidence="2" key="1">
    <citation type="submission" date="2023-08" db="EMBL/GenBank/DDBJ databases">
        <authorList>
            <person name="Alioto T."/>
            <person name="Alioto T."/>
            <person name="Gomez Garrido J."/>
        </authorList>
    </citation>
    <scope>NUCLEOTIDE SEQUENCE</scope>
</reference>
<feature type="compositionally biased region" description="Low complexity" evidence="1">
    <location>
        <begin position="18"/>
        <end position="28"/>
    </location>
</feature>
<feature type="region of interest" description="Disordered" evidence="1">
    <location>
        <begin position="1"/>
        <end position="64"/>
    </location>
</feature>
<evidence type="ECO:0000313" key="3">
    <source>
        <dbReference type="Proteomes" id="UP001178508"/>
    </source>
</evidence>